<dbReference type="GO" id="GO:0003677">
    <property type="term" value="F:DNA binding"/>
    <property type="evidence" value="ECO:0007669"/>
    <property type="project" value="InterPro"/>
</dbReference>
<evidence type="ECO:0000313" key="4">
    <source>
        <dbReference type="EMBL" id="CAB4156619.1"/>
    </source>
</evidence>
<dbReference type="EMBL" id="LR797395">
    <property type="protein sequence ID" value="CAB4213228.1"/>
    <property type="molecule type" value="Genomic_DNA"/>
</dbReference>
<feature type="domain" description="GIY-YIG" evidence="2">
    <location>
        <begin position="18"/>
        <end position="88"/>
    </location>
</feature>
<evidence type="ECO:0000313" key="5">
    <source>
        <dbReference type="EMBL" id="CAB4160403.1"/>
    </source>
</evidence>
<dbReference type="EMBL" id="LR797452">
    <property type="protein sequence ID" value="CAB4218006.1"/>
    <property type="molecule type" value="Genomic_DNA"/>
</dbReference>
<evidence type="ECO:0000313" key="10">
    <source>
        <dbReference type="EMBL" id="CAB4200786.1"/>
    </source>
</evidence>
<evidence type="ECO:0000313" key="14">
    <source>
        <dbReference type="EMBL" id="CAB5228571.1"/>
    </source>
</evidence>
<evidence type="ECO:0000313" key="6">
    <source>
        <dbReference type="EMBL" id="CAB4164795.1"/>
    </source>
</evidence>
<dbReference type="EMBL" id="LR796762">
    <property type="protein sequence ID" value="CAB4164795.1"/>
    <property type="molecule type" value="Genomic_DNA"/>
</dbReference>
<dbReference type="EMBL" id="LR798395">
    <property type="protein sequence ID" value="CAB5228571.1"/>
    <property type="molecule type" value="Genomic_DNA"/>
</dbReference>
<evidence type="ECO:0000313" key="11">
    <source>
        <dbReference type="EMBL" id="CAB4213228.1"/>
    </source>
</evidence>
<evidence type="ECO:0000256" key="1">
    <source>
        <dbReference type="SAM" id="MobiDB-lite"/>
    </source>
</evidence>
<evidence type="ECO:0000313" key="12">
    <source>
        <dbReference type="EMBL" id="CAB4218006.1"/>
    </source>
</evidence>
<dbReference type="EMBL" id="LR796644">
    <property type="protein sequence ID" value="CAB4156619.1"/>
    <property type="molecule type" value="Genomic_DNA"/>
</dbReference>
<evidence type="ECO:0000313" key="13">
    <source>
        <dbReference type="EMBL" id="CAB5225242.1"/>
    </source>
</evidence>
<name>A0A6J7X401_9CAUD</name>
<proteinExistence type="predicted"/>
<dbReference type="Pfam" id="PF07460">
    <property type="entry name" value="NUMOD3"/>
    <property type="match status" value="2"/>
</dbReference>
<evidence type="ECO:0000313" key="7">
    <source>
        <dbReference type="EMBL" id="CAB4172317.1"/>
    </source>
</evidence>
<sequence>MKSVSKELQPWEYENTCRGYYIYAYLRENGTPYYIGKGKGNRLYDSSRRIKTPKDRKRVVYLRQNLTEDEAYKLETEFILRFGRKDNGTGILRNESNGGKENHEKIVSQETRDKISKSNTGKKLSEETKQKISATNTGRKLSDETRQKMSASRTGEKHPLYGRPVSEETRRKIRESYKYSTPWNKGKFGYTIKSRENQRDNRESRILKLIFEAGKFGSEIEGLMRDDALYGMTKAKTTLRKDLDRLAQRGAIKKYPVGKRIFYIHTDYNSDEKALKLF</sequence>
<evidence type="ECO:0000259" key="2">
    <source>
        <dbReference type="PROSITE" id="PS50164"/>
    </source>
</evidence>
<feature type="region of interest" description="Disordered" evidence="1">
    <location>
        <begin position="91"/>
        <end position="162"/>
    </location>
</feature>
<dbReference type="SMART" id="SM00496">
    <property type="entry name" value="IENR2"/>
    <property type="match status" value="4"/>
</dbReference>
<dbReference type="EMBL" id="LR796878">
    <property type="protein sequence ID" value="CAB4172317.1"/>
    <property type="molecule type" value="Genomic_DNA"/>
</dbReference>
<dbReference type="EMBL" id="LR798341">
    <property type="protein sequence ID" value="CAB5225242.1"/>
    <property type="molecule type" value="Genomic_DNA"/>
</dbReference>
<dbReference type="EMBL" id="LR796443">
    <property type="protein sequence ID" value="CAB4145103.1"/>
    <property type="molecule type" value="Genomic_DNA"/>
</dbReference>
<protein>
    <submittedName>
        <fullName evidence="13">Nuclease associated modular domain 3</fullName>
    </submittedName>
</protein>
<dbReference type="InterPro" id="IPR000305">
    <property type="entry name" value="GIY-YIG_endonuc"/>
</dbReference>
<feature type="compositionally biased region" description="Basic and acidic residues" evidence="1">
    <location>
        <begin position="98"/>
        <end position="116"/>
    </location>
</feature>
<dbReference type="EMBL" id="LR796698">
    <property type="protein sequence ID" value="CAB4160403.1"/>
    <property type="molecule type" value="Genomic_DNA"/>
</dbReference>
<dbReference type="EMBL" id="LR797177">
    <property type="protein sequence ID" value="CAB4191801.1"/>
    <property type="molecule type" value="Genomic_DNA"/>
</dbReference>
<reference evidence="13" key="1">
    <citation type="submission" date="2020-05" db="EMBL/GenBank/DDBJ databases">
        <authorList>
            <person name="Chiriac C."/>
            <person name="Salcher M."/>
            <person name="Ghai R."/>
            <person name="Kavagutti S V."/>
        </authorList>
    </citation>
    <scope>NUCLEOTIDE SEQUENCE</scope>
</reference>
<dbReference type="SUPFAM" id="SSF64496">
    <property type="entry name" value="DNA-binding domain of intron-encoded endonucleases"/>
    <property type="match status" value="1"/>
</dbReference>
<evidence type="ECO:0000313" key="8">
    <source>
        <dbReference type="EMBL" id="CAB4178269.1"/>
    </source>
</evidence>
<evidence type="ECO:0000313" key="9">
    <source>
        <dbReference type="EMBL" id="CAB4191801.1"/>
    </source>
</evidence>
<dbReference type="InterPro" id="IPR003611">
    <property type="entry name" value="NUMOD3"/>
</dbReference>
<dbReference type="PROSITE" id="PS50164">
    <property type="entry name" value="GIY_YIG"/>
    <property type="match status" value="1"/>
</dbReference>
<gene>
    <name evidence="8" type="ORF">UFOVP1002_47</name>
    <name evidence="9" type="ORF">UFOVP1217_149</name>
    <name evidence="10" type="ORF">UFOVP1343_133</name>
    <name evidence="11" type="ORF">UFOVP1438_182</name>
    <name evidence="14" type="ORF">UFOVP1541_4</name>
    <name evidence="12" type="ORF">UFOVP1592_178</name>
    <name evidence="3" type="ORF">UFOVP465_39</name>
    <name evidence="4" type="ORF">UFOVP666_85</name>
    <name evidence="5" type="ORF">UFOVP727_162</name>
    <name evidence="13" type="ORF">UFOVP741_165</name>
    <name evidence="6" type="ORF">UFOVP819_113</name>
    <name evidence="7" type="ORF">UFOVP926_160</name>
</gene>
<accession>A0A6J7X401</accession>
<organism evidence="13">
    <name type="scientific">uncultured Caudovirales phage</name>
    <dbReference type="NCBI Taxonomy" id="2100421"/>
    <lineage>
        <taxon>Viruses</taxon>
        <taxon>Duplodnaviria</taxon>
        <taxon>Heunggongvirae</taxon>
        <taxon>Uroviricota</taxon>
        <taxon>Caudoviricetes</taxon>
        <taxon>Peduoviridae</taxon>
        <taxon>Maltschvirus</taxon>
        <taxon>Maltschvirus maltsch</taxon>
    </lineage>
</organism>
<evidence type="ECO:0000313" key="3">
    <source>
        <dbReference type="EMBL" id="CAB4145103.1"/>
    </source>
</evidence>
<dbReference type="EMBL" id="LR796961">
    <property type="protein sequence ID" value="CAB4178269.1"/>
    <property type="molecule type" value="Genomic_DNA"/>
</dbReference>
<dbReference type="EMBL" id="LR797305">
    <property type="protein sequence ID" value="CAB4200786.1"/>
    <property type="molecule type" value="Genomic_DNA"/>
</dbReference>